<gene>
    <name evidence="1" type="ORF">MGAL_10B066942</name>
</gene>
<evidence type="ECO:0000313" key="2">
    <source>
        <dbReference type="Proteomes" id="UP000596742"/>
    </source>
</evidence>
<reference evidence="1" key="1">
    <citation type="submission" date="2018-11" db="EMBL/GenBank/DDBJ databases">
        <authorList>
            <person name="Alioto T."/>
            <person name="Alioto T."/>
        </authorList>
    </citation>
    <scope>NUCLEOTIDE SEQUENCE</scope>
</reference>
<dbReference type="SUPFAM" id="SSF75011">
    <property type="entry name" value="3-carboxy-cis,cis-mucoante lactonizing enzyme"/>
    <property type="match status" value="1"/>
</dbReference>
<protein>
    <recommendedName>
        <fullName evidence="3">B box-type domain-containing protein</fullName>
    </recommendedName>
</protein>
<dbReference type="Proteomes" id="UP000596742">
    <property type="component" value="Unassembled WGS sequence"/>
</dbReference>
<evidence type="ECO:0000313" key="1">
    <source>
        <dbReference type="EMBL" id="VDI65033.1"/>
    </source>
</evidence>
<dbReference type="EMBL" id="UYJE01008582">
    <property type="protein sequence ID" value="VDI65033.1"/>
    <property type="molecule type" value="Genomic_DNA"/>
</dbReference>
<name>A0A8B6GKL8_MYTGA</name>
<evidence type="ECO:0008006" key="3">
    <source>
        <dbReference type="Google" id="ProtNLM"/>
    </source>
</evidence>
<accession>A0A8B6GKL8</accession>
<organism evidence="1 2">
    <name type="scientific">Mytilus galloprovincialis</name>
    <name type="common">Mediterranean mussel</name>
    <dbReference type="NCBI Taxonomy" id="29158"/>
    <lineage>
        <taxon>Eukaryota</taxon>
        <taxon>Metazoa</taxon>
        <taxon>Spiralia</taxon>
        <taxon>Lophotrochozoa</taxon>
        <taxon>Mollusca</taxon>
        <taxon>Bivalvia</taxon>
        <taxon>Autobranchia</taxon>
        <taxon>Pteriomorphia</taxon>
        <taxon>Mytilida</taxon>
        <taxon>Mytiloidea</taxon>
        <taxon>Mytilidae</taxon>
        <taxon>Mytilinae</taxon>
        <taxon>Mytilus</taxon>
    </lineage>
</organism>
<sequence>MSVYKCFDCNKDVCKDCSRKHHDKYRDEDLIHSVQLIRDSFIMNCKFRLQSLLRDIQCLPNGEVVAAALLSSELFIFSVSGKLRHVIQLKVNSMMMTVMDKSTVALLLKKINSIAIVDIQQNHVQYIHNIAMENSSGTLIYIENKFYIGYTSHISVIDMSGSVKRRIKLSFTPYVMCYNCVSQHIYCINSSHSEMICIDKDVNDKFIFTDPSMRDLKDLTIDNEGNVLVLCRKEDDISGYNVITVDSNGGKSEIVIENINKLSPYSRICYDHLSNSLVIASDNEVYIYKKKA</sequence>
<comment type="caution">
    <text evidence="1">The sequence shown here is derived from an EMBL/GenBank/DDBJ whole genome shotgun (WGS) entry which is preliminary data.</text>
</comment>
<dbReference type="AlphaFoldDB" id="A0A8B6GKL8"/>
<keyword evidence="2" id="KW-1185">Reference proteome</keyword>
<proteinExistence type="predicted"/>